<dbReference type="Proteomes" id="UP000008021">
    <property type="component" value="Chromosome 4"/>
</dbReference>
<reference evidence="1" key="1">
    <citation type="submission" date="2015-04" db="UniProtKB">
        <authorList>
            <consortium name="EnsemblPlants"/>
        </authorList>
    </citation>
    <scope>IDENTIFICATION</scope>
</reference>
<reference evidence="1" key="2">
    <citation type="submission" date="2018-05" db="EMBL/GenBank/DDBJ databases">
        <title>OmerRS3 (Oryza meridionalis Reference Sequence Version 3).</title>
        <authorList>
            <person name="Zhang J."/>
            <person name="Kudrna D."/>
            <person name="Lee S."/>
            <person name="Talag J."/>
            <person name="Welchert J."/>
            <person name="Wing R.A."/>
        </authorList>
    </citation>
    <scope>NUCLEOTIDE SEQUENCE [LARGE SCALE GENOMIC DNA]</scope>
    <source>
        <strain evidence="1">cv. OR44</strain>
    </source>
</reference>
<organism evidence="1">
    <name type="scientific">Oryza meridionalis</name>
    <dbReference type="NCBI Taxonomy" id="40149"/>
    <lineage>
        <taxon>Eukaryota</taxon>
        <taxon>Viridiplantae</taxon>
        <taxon>Streptophyta</taxon>
        <taxon>Embryophyta</taxon>
        <taxon>Tracheophyta</taxon>
        <taxon>Spermatophyta</taxon>
        <taxon>Magnoliopsida</taxon>
        <taxon>Liliopsida</taxon>
        <taxon>Poales</taxon>
        <taxon>Poaceae</taxon>
        <taxon>BOP clade</taxon>
        <taxon>Oryzoideae</taxon>
        <taxon>Oryzeae</taxon>
        <taxon>Oryzinae</taxon>
        <taxon>Oryza</taxon>
    </lineage>
</organism>
<protein>
    <submittedName>
        <fullName evidence="1">Uncharacterized protein</fullName>
    </submittedName>
</protein>
<keyword evidence="2" id="KW-1185">Reference proteome</keyword>
<evidence type="ECO:0000313" key="1">
    <source>
        <dbReference type="EnsemblPlants" id="OMERI04G26160.1"/>
    </source>
</evidence>
<dbReference type="HOGENOM" id="CLU_2112793_0_0_1"/>
<dbReference type="EnsemblPlants" id="OMERI04G26160.1">
    <property type="protein sequence ID" value="OMERI04G26160.1"/>
    <property type="gene ID" value="OMERI04G26160"/>
</dbReference>
<dbReference type="AlphaFoldDB" id="A0A0E0DKM9"/>
<name>A0A0E0DKM9_9ORYZ</name>
<sequence length="115" mass="12416">MLWLPLVASPSSSSRPQACQAAVRSIVLPYPHASVRAASGNPVQAVSPVVPAAARRQSRSRPHQLSWSSSSLQVAALVNGICHCRSPWPLRRSWSITSPAPHWSWSVISPAPHRS</sequence>
<accession>A0A0E0DKM9</accession>
<proteinExistence type="predicted"/>
<evidence type="ECO:0000313" key="2">
    <source>
        <dbReference type="Proteomes" id="UP000008021"/>
    </source>
</evidence>
<dbReference type="Gramene" id="OMERI04G26160.1">
    <property type="protein sequence ID" value="OMERI04G26160.1"/>
    <property type="gene ID" value="OMERI04G26160"/>
</dbReference>